<dbReference type="OrthoDB" id="32458at2"/>
<reference evidence="2 3" key="1">
    <citation type="journal article" date="2016" name="Biochim. Biophys. Acta">
        <title>Photochemical characterization of actinorhodopsin and its functional existence in the natural host.</title>
        <authorList>
            <person name="Nakamura S."/>
            <person name="Kikukawa T."/>
            <person name="Tamogami J."/>
            <person name="Kamiya M."/>
            <person name="Aizawa T."/>
            <person name="Hahn M.W."/>
            <person name="Ihara K."/>
            <person name="Kamo N."/>
            <person name="Demura M."/>
        </authorList>
    </citation>
    <scope>NUCLEOTIDE SEQUENCE [LARGE SCALE GENOMIC DNA]</scope>
    <source>
        <strain evidence="2 3">MWH-Dar1</strain>
    </source>
</reference>
<dbReference type="EMBL" id="CP015208">
    <property type="protein sequence ID" value="AOY55652.1"/>
    <property type="molecule type" value="Genomic_DNA"/>
</dbReference>
<name>A0A1D9DXX3_9MICO</name>
<evidence type="ECO:0008006" key="4">
    <source>
        <dbReference type="Google" id="ProtNLM"/>
    </source>
</evidence>
<evidence type="ECO:0000313" key="2">
    <source>
        <dbReference type="EMBL" id="AOY55652.1"/>
    </source>
</evidence>
<keyword evidence="3" id="KW-1185">Reference proteome</keyword>
<evidence type="ECO:0000313" key="3">
    <source>
        <dbReference type="Proteomes" id="UP000243784"/>
    </source>
</evidence>
<dbReference type="SUPFAM" id="SSF159888">
    <property type="entry name" value="YdhG-like"/>
    <property type="match status" value="1"/>
</dbReference>
<sequence length="146" mass="16227">MAEKKTKAEETFTAEERQAMKEAAAERRRASKKMSAEELEAEVLAKISAMAAADRKIGEGLHALVKKIAPQLQAKTWYGMPAYNLDGKSVVFFQDAGKFKVRYSTLGFNDSAKLDDGNLWPTSFAILDWNKEIEAQVAELIKRAVA</sequence>
<protein>
    <recommendedName>
        <fullName evidence="4">YdhG-like domain-containing protein</fullName>
    </recommendedName>
</protein>
<dbReference type="RefSeq" id="WP_070954165.1">
    <property type="nucleotide sequence ID" value="NZ_CP015208.1"/>
</dbReference>
<feature type="compositionally biased region" description="Basic and acidic residues" evidence="1">
    <location>
        <begin position="1"/>
        <end position="28"/>
    </location>
</feature>
<feature type="region of interest" description="Disordered" evidence="1">
    <location>
        <begin position="1"/>
        <end position="32"/>
    </location>
</feature>
<dbReference type="AlphaFoldDB" id="A0A1D9DXX3"/>
<accession>A0A1D9DXX3</accession>
<gene>
    <name evidence="2" type="ORF">A4Z71_01180</name>
</gene>
<evidence type="ECO:0000256" key="1">
    <source>
        <dbReference type="SAM" id="MobiDB-lite"/>
    </source>
</evidence>
<dbReference type="Gene3D" id="3.90.1150.200">
    <property type="match status" value="1"/>
</dbReference>
<dbReference type="KEGG" id="rpla:A4Z71_01180"/>
<proteinExistence type="predicted"/>
<dbReference type="Proteomes" id="UP000243784">
    <property type="component" value="Chromosome"/>
</dbReference>
<organism evidence="2 3">
    <name type="scientific">Candidatus Rhodoluna planktonica</name>
    <dbReference type="NCBI Taxonomy" id="535712"/>
    <lineage>
        <taxon>Bacteria</taxon>
        <taxon>Bacillati</taxon>
        <taxon>Actinomycetota</taxon>
        <taxon>Actinomycetes</taxon>
        <taxon>Micrococcales</taxon>
        <taxon>Microbacteriaceae</taxon>
        <taxon>Luna cluster</taxon>
        <taxon>Luna-1 subcluster</taxon>
        <taxon>Rhodoluna</taxon>
    </lineage>
</organism>